<dbReference type="AlphaFoldDB" id="B9L8Q3"/>
<feature type="transmembrane region" description="Helical" evidence="1">
    <location>
        <begin position="45"/>
        <end position="64"/>
    </location>
</feature>
<feature type="transmembrane region" description="Helical" evidence="1">
    <location>
        <begin position="12"/>
        <end position="33"/>
    </location>
</feature>
<dbReference type="STRING" id="598659.NAMH_0596"/>
<keyword evidence="1" id="KW-0812">Transmembrane</keyword>
<dbReference type="HOGENOM" id="CLU_952565_0_0_7"/>
<dbReference type="EMBL" id="CP001279">
    <property type="protein sequence ID" value="ACM93565.1"/>
    <property type="molecule type" value="Genomic_DNA"/>
</dbReference>
<dbReference type="RefSeq" id="WP_015902617.1">
    <property type="nucleotide sequence ID" value="NC_012115.1"/>
</dbReference>
<feature type="transmembrane region" description="Helical" evidence="1">
    <location>
        <begin position="208"/>
        <end position="231"/>
    </location>
</feature>
<dbReference type="Proteomes" id="UP000000448">
    <property type="component" value="Chromosome"/>
</dbReference>
<feature type="transmembrane region" description="Helical" evidence="1">
    <location>
        <begin position="124"/>
        <end position="141"/>
    </location>
</feature>
<name>B9L8Q3_NAUPA</name>
<keyword evidence="3" id="KW-1185">Reference proteome</keyword>
<proteinExistence type="predicted"/>
<evidence type="ECO:0000256" key="1">
    <source>
        <dbReference type="SAM" id="Phobius"/>
    </source>
</evidence>
<evidence type="ECO:0000313" key="3">
    <source>
        <dbReference type="Proteomes" id="UP000000448"/>
    </source>
</evidence>
<gene>
    <name evidence="2" type="ordered locus">NAMH_0596</name>
</gene>
<dbReference type="KEGG" id="nam:NAMH_0596"/>
<feature type="transmembrane region" description="Helical" evidence="1">
    <location>
        <begin position="178"/>
        <end position="201"/>
    </location>
</feature>
<reference evidence="2 3" key="1">
    <citation type="journal article" date="2009" name="PLoS Genet.">
        <title>Adaptations to submarine hydrothermal environments exemplified by the genome of Nautilia profundicola.</title>
        <authorList>
            <person name="Campbell B.J."/>
            <person name="Smith J.L."/>
            <person name="Hanson T.E."/>
            <person name="Klotz M.G."/>
            <person name="Stein L.Y."/>
            <person name="Lee C.K."/>
            <person name="Wu D."/>
            <person name="Robinson J.M."/>
            <person name="Khouri H.M."/>
            <person name="Eisen J.A."/>
            <person name="Cary S.C."/>
        </authorList>
    </citation>
    <scope>NUCLEOTIDE SEQUENCE [LARGE SCALE GENOMIC DNA]</scope>
    <source>
        <strain evidence="3">ATCC BAA-1463 / DSM 18972 / AmH</strain>
    </source>
</reference>
<sequence length="292" mass="35119">MLEKFIKFIKEYIFIAILLVYILGFIVINSYIGTYQFYQTEILNNLYLIAGMQFMVFIGIYYFFVGKQFIYGDKWINEEILFIECKSFICISVIYVRYLIEIFFQSSLATIVFLSIFIEIKFDKYYSFLAISFLFLFFFDITNLDIKFKKTKFFLETTFKLIAIYFFFKYCFYFKHTLYVFSLYFAISIYITFVIYILATYNKTYERILFTVFMGLLFLISIALSFGKYIYPNISKKYGGGKKEIIKIYLKDNNVYNGYLILDTNIYTVIKDQETNKTIKIINDNIEKIIYN</sequence>
<protein>
    <submittedName>
        <fullName evidence="2">NH2 terminus uncertain</fullName>
    </submittedName>
</protein>
<keyword evidence="1" id="KW-0472">Membrane</keyword>
<feature type="transmembrane region" description="Helical" evidence="1">
    <location>
        <begin position="98"/>
        <end position="118"/>
    </location>
</feature>
<organism evidence="2 3">
    <name type="scientific">Nautilia profundicola (strain ATCC BAA-1463 / DSM 18972 / AmH)</name>
    <dbReference type="NCBI Taxonomy" id="598659"/>
    <lineage>
        <taxon>Bacteria</taxon>
        <taxon>Pseudomonadati</taxon>
        <taxon>Campylobacterota</taxon>
        <taxon>Epsilonproteobacteria</taxon>
        <taxon>Nautiliales</taxon>
        <taxon>Nautiliaceae</taxon>
        <taxon>Nautilia</taxon>
    </lineage>
</organism>
<evidence type="ECO:0000313" key="2">
    <source>
        <dbReference type="EMBL" id="ACM93565.1"/>
    </source>
</evidence>
<keyword evidence="1" id="KW-1133">Transmembrane helix</keyword>
<accession>B9L8Q3</accession>
<feature type="transmembrane region" description="Helical" evidence="1">
    <location>
        <begin position="153"/>
        <end position="172"/>
    </location>
</feature>